<dbReference type="Proteomes" id="UP000775547">
    <property type="component" value="Unassembled WGS sequence"/>
</dbReference>
<feature type="region of interest" description="Disordered" evidence="1">
    <location>
        <begin position="336"/>
        <end position="369"/>
    </location>
</feature>
<dbReference type="AlphaFoldDB" id="A0A9P7G5G2"/>
<feature type="compositionally biased region" description="Acidic residues" evidence="1">
    <location>
        <begin position="336"/>
        <end position="348"/>
    </location>
</feature>
<dbReference type="EMBL" id="JABCKV010000373">
    <property type="protein sequence ID" value="KAG5641170.1"/>
    <property type="molecule type" value="Genomic_DNA"/>
</dbReference>
<name>A0A9P7G5G2_9AGAR</name>
<protein>
    <submittedName>
        <fullName evidence="2">Uncharacterized protein</fullName>
    </submittedName>
</protein>
<evidence type="ECO:0000256" key="1">
    <source>
        <dbReference type="SAM" id="MobiDB-lite"/>
    </source>
</evidence>
<feature type="region of interest" description="Disordered" evidence="1">
    <location>
        <begin position="122"/>
        <end position="154"/>
    </location>
</feature>
<feature type="compositionally biased region" description="Acidic residues" evidence="1">
    <location>
        <begin position="59"/>
        <end position="80"/>
    </location>
</feature>
<dbReference type="OrthoDB" id="2921613at2759"/>
<organism evidence="2 3">
    <name type="scientific">Asterophora parasitica</name>
    <dbReference type="NCBI Taxonomy" id="117018"/>
    <lineage>
        <taxon>Eukaryota</taxon>
        <taxon>Fungi</taxon>
        <taxon>Dikarya</taxon>
        <taxon>Basidiomycota</taxon>
        <taxon>Agaricomycotina</taxon>
        <taxon>Agaricomycetes</taxon>
        <taxon>Agaricomycetidae</taxon>
        <taxon>Agaricales</taxon>
        <taxon>Tricholomatineae</taxon>
        <taxon>Lyophyllaceae</taxon>
        <taxon>Asterophora</taxon>
    </lineage>
</organism>
<gene>
    <name evidence="2" type="ORF">DXG03_005867</name>
</gene>
<feature type="region of interest" description="Disordered" evidence="1">
    <location>
        <begin position="266"/>
        <end position="289"/>
    </location>
</feature>
<feature type="compositionally biased region" description="Acidic residues" evidence="1">
    <location>
        <begin position="128"/>
        <end position="152"/>
    </location>
</feature>
<keyword evidence="3" id="KW-1185">Reference proteome</keyword>
<reference evidence="2" key="1">
    <citation type="submission" date="2020-07" db="EMBL/GenBank/DDBJ databases">
        <authorList>
            <person name="Nieuwenhuis M."/>
            <person name="Van De Peppel L.J.J."/>
        </authorList>
    </citation>
    <scope>NUCLEOTIDE SEQUENCE</scope>
    <source>
        <strain evidence="2">AP01</strain>
        <tissue evidence="2">Mycelium</tissue>
    </source>
</reference>
<sequence>MASRLAGEDIPDSPDLSLESDIVDQLCSVDIEFHFDQDNDHEIPSRPNSRLGFNRDNSDDIDSDSPLSDEDSLDEVDSEPLVEAGVAGPAPPQHQEWPSLADDVDITTLRCSISHASSLQSVEGWEASNDDCDEDIDAELDSDGSDSDDESDTISLFPTTDSLLSASFPSPAEVDSDWSLRPKYSCLPSPFSPRYIPRGAFTFRHTPQRHRYLHHGHSRHALHHIKWFWATREDRWIEHKARLCEAKAYSGLSIFSSISPGLYNSPPLDDIDTPSSPPSPKLPPLSIHPRRGDLSALRDPYCMHIDRYFVGMPAWTMAKTLWMFDVHMASMDGSEDDLFEEDRSESESIETSGSHASDDSDSTLVEADLSEGEITRADVSFDDERSRLPYDDSKGYLAEAEGESTSSALNKANLCASPSSDSLLSSSSKPQGLGLTPRARWATCWYRRWEVLLQLCMENNPAIVADRGVPSPAQPVKSQRFFIGDDWSIDDDDDDESGLPTGNVLVVVNHDDALDAPPSPS</sequence>
<reference evidence="2" key="2">
    <citation type="submission" date="2021-10" db="EMBL/GenBank/DDBJ databases">
        <title>Phylogenomics reveals ancestral predisposition of the termite-cultivated fungus Termitomyces towards a domesticated lifestyle.</title>
        <authorList>
            <person name="Auxier B."/>
            <person name="Grum-Grzhimaylo A."/>
            <person name="Cardenas M.E."/>
            <person name="Lodge J.D."/>
            <person name="Laessoe T."/>
            <person name="Pedersen O."/>
            <person name="Smith M.E."/>
            <person name="Kuyper T.W."/>
            <person name="Franco-Molano E.A."/>
            <person name="Baroni T.J."/>
            <person name="Aanen D.K."/>
        </authorList>
    </citation>
    <scope>NUCLEOTIDE SEQUENCE</scope>
    <source>
        <strain evidence="2">AP01</strain>
        <tissue evidence="2">Mycelium</tissue>
    </source>
</reference>
<proteinExistence type="predicted"/>
<evidence type="ECO:0000313" key="2">
    <source>
        <dbReference type="EMBL" id="KAG5641170.1"/>
    </source>
</evidence>
<accession>A0A9P7G5G2</accession>
<comment type="caution">
    <text evidence="2">The sequence shown here is derived from an EMBL/GenBank/DDBJ whole genome shotgun (WGS) entry which is preliminary data.</text>
</comment>
<evidence type="ECO:0000313" key="3">
    <source>
        <dbReference type="Proteomes" id="UP000775547"/>
    </source>
</evidence>
<feature type="region of interest" description="Disordered" evidence="1">
    <location>
        <begin position="38"/>
        <end position="98"/>
    </location>
</feature>